<reference evidence="6 7" key="1">
    <citation type="submission" date="2011-01" db="EMBL/GenBank/DDBJ databases">
        <authorList>
            <person name="Weinstock G."/>
            <person name="Sodergren E."/>
            <person name="Clifton S."/>
            <person name="Fulton L."/>
            <person name="Fulton B."/>
            <person name="Courtney L."/>
            <person name="Fronick C."/>
            <person name="Harrison M."/>
            <person name="Strong C."/>
            <person name="Farmer C."/>
            <person name="Delahaunty K."/>
            <person name="Markovic C."/>
            <person name="Hall O."/>
            <person name="Minx P."/>
            <person name="Tomlinson C."/>
            <person name="Mitreva M."/>
            <person name="Hou S."/>
            <person name="Chen J."/>
            <person name="Wollam A."/>
            <person name="Pepin K.H."/>
            <person name="Johnson M."/>
            <person name="Bhonagiri V."/>
            <person name="Zhang X."/>
            <person name="Suruliraj S."/>
            <person name="Warren W."/>
            <person name="Chinwalla A."/>
            <person name="Mardis E.R."/>
            <person name="Wilson R.K."/>
        </authorList>
    </citation>
    <scope>NUCLEOTIDE SEQUENCE [LARGE SCALE GENOMIC DNA]</scope>
    <source>
        <strain evidence="6 7">YIT 12067</strain>
    </source>
</reference>
<dbReference type="PANTHER" id="PTHR30290">
    <property type="entry name" value="PERIPLASMIC BINDING COMPONENT OF ABC TRANSPORTER"/>
    <property type="match status" value="1"/>
</dbReference>
<evidence type="ECO:0000313" key="7">
    <source>
        <dbReference type="Proteomes" id="UP000004923"/>
    </source>
</evidence>
<organism evidence="6 7">
    <name type="scientific">Phascolarctobacterium succinatutens YIT 12067</name>
    <dbReference type="NCBI Taxonomy" id="626939"/>
    <lineage>
        <taxon>Bacteria</taxon>
        <taxon>Bacillati</taxon>
        <taxon>Bacillota</taxon>
        <taxon>Negativicutes</taxon>
        <taxon>Acidaminococcales</taxon>
        <taxon>Acidaminococcaceae</taxon>
        <taxon>Phascolarctobacterium</taxon>
    </lineage>
</organism>
<dbReference type="Pfam" id="PF00496">
    <property type="entry name" value="SBP_bac_5"/>
    <property type="match status" value="1"/>
</dbReference>
<dbReference type="PIRSF" id="PIRSF002741">
    <property type="entry name" value="MppA"/>
    <property type="match status" value="1"/>
</dbReference>
<dbReference type="Proteomes" id="UP000004923">
    <property type="component" value="Unassembled WGS sequence"/>
</dbReference>
<sequence>MKKLLVLIMAALMILAMAVAGCGGDDKKADNGSTPHKEKLVIGTDADINNLNLQKQQDAANNVILKNTHQTLVFFNNGSQGKERFGPGLATDWKFVDDTHIIMNLRKDVYFNDGKKTPMTADDVKFTLDMAMKNVIKSALAGYVKSTVKDKYQIEIEISSYNNEFIQSLSSVPLSIQSKKAYDDGVKEPWLIGTGPYKYDKWVQGEYCRLTKVKDYWGNNLPATENFAPGVSDIIEFRPMIEASARVMALQAGEIDVCVNPPISDLKFLKDDKNITVYEQPGTRLFYFAFNVEKKPWDNQKLRQAVACAIDKKSVLDAALNGKGTLQKTILNRGLWGFYDEMPGYDYNLERAKQLMKESGVTGPIKTTLTYATGAPYEQIATVIQANLAQIGITVDLVPMEQAALKAACKDGKQSLFLWRWNEDSKVDFVYRDLFYTGSGSNYHHFSDPKADKLIDDVATLKDQNKRMEAGVELQKYLVDECPQVPLYIANLVVAYNKDLKGQYFYGGGNHDWRHAYIAK</sequence>
<name>E8LEZ9_9FIRM</name>
<feature type="domain" description="Solute-binding protein family 5" evidence="5">
    <location>
        <begin position="86"/>
        <end position="442"/>
    </location>
</feature>
<gene>
    <name evidence="6" type="ORF">HMPREF9443_01434</name>
</gene>
<dbReference type="AlphaFoldDB" id="E8LEZ9"/>
<dbReference type="Gene3D" id="3.90.76.10">
    <property type="entry name" value="Dipeptide-binding Protein, Domain 1"/>
    <property type="match status" value="1"/>
</dbReference>
<proteinExistence type="inferred from homology"/>
<dbReference type="Gene3D" id="3.40.190.10">
    <property type="entry name" value="Periplasmic binding protein-like II"/>
    <property type="match status" value="1"/>
</dbReference>
<dbReference type="InterPro" id="IPR030678">
    <property type="entry name" value="Peptide/Ni-bd"/>
</dbReference>
<comment type="similarity">
    <text evidence="1">Belongs to the bacterial solute-binding protein 5 family.</text>
</comment>
<feature type="signal peptide" evidence="4">
    <location>
        <begin position="1"/>
        <end position="20"/>
    </location>
</feature>
<evidence type="ECO:0000256" key="1">
    <source>
        <dbReference type="ARBA" id="ARBA00005695"/>
    </source>
</evidence>
<dbReference type="GO" id="GO:0015833">
    <property type="term" value="P:peptide transport"/>
    <property type="evidence" value="ECO:0007669"/>
    <property type="project" value="TreeGrafter"/>
</dbReference>
<dbReference type="Gene3D" id="3.10.105.10">
    <property type="entry name" value="Dipeptide-binding Protein, Domain 3"/>
    <property type="match status" value="1"/>
</dbReference>
<feature type="chain" id="PRO_5038519542" evidence="4">
    <location>
        <begin position="21"/>
        <end position="520"/>
    </location>
</feature>
<dbReference type="SUPFAM" id="SSF53850">
    <property type="entry name" value="Periplasmic binding protein-like II"/>
    <property type="match status" value="1"/>
</dbReference>
<dbReference type="HOGENOM" id="CLU_017028_7_2_9"/>
<evidence type="ECO:0000256" key="2">
    <source>
        <dbReference type="ARBA" id="ARBA00022448"/>
    </source>
</evidence>
<keyword evidence="7" id="KW-1185">Reference proteome</keyword>
<evidence type="ECO:0000256" key="4">
    <source>
        <dbReference type="SAM" id="SignalP"/>
    </source>
</evidence>
<dbReference type="RefSeq" id="WP_009145792.1">
    <property type="nucleotide sequence ID" value="NZ_GL830901.1"/>
</dbReference>
<dbReference type="GO" id="GO:1904680">
    <property type="term" value="F:peptide transmembrane transporter activity"/>
    <property type="evidence" value="ECO:0007669"/>
    <property type="project" value="TreeGrafter"/>
</dbReference>
<protein>
    <submittedName>
        <fullName evidence="6">ABC transporter, substrate-binding protein, family 5</fullName>
    </submittedName>
</protein>
<dbReference type="eggNOG" id="COG0747">
    <property type="taxonomic scope" value="Bacteria"/>
</dbReference>
<dbReference type="InterPro" id="IPR000914">
    <property type="entry name" value="SBP_5_dom"/>
</dbReference>
<keyword evidence="3 4" id="KW-0732">Signal</keyword>
<evidence type="ECO:0000259" key="5">
    <source>
        <dbReference type="Pfam" id="PF00496"/>
    </source>
</evidence>
<evidence type="ECO:0000256" key="3">
    <source>
        <dbReference type="ARBA" id="ARBA00022729"/>
    </source>
</evidence>
<dbReference type="PROSITE" id="PS51257">
    <property type="entry name" value="PROKAR_LIPOPROTEIN"/>
    <property type="match status" value="1"/>
</dbReference>
<dbReference type="GO" id="GO:0042597">
    <property type="term" value="C:periplasmic space"/>
    <property type="evidence" value="ECO:0007669"/>
    <property type="project" value="UniProtKB-ARBA"/>
</dbReference>
<dbReference type="GO" id="GO:0043190">
    <property type="term" value="C:ATP-binding cassette (ABC) transporter complex"/>
    <property type="evidence" value="ECO:0007669"/>
    <property type="project" value="InterPro"/>
</dbReference>
<dbReference type="CDD" id="cd08512">
    <property type="entry name" value="PBP2_NikA_DppA_OppA_like_7"/>
    <property type="match status" value="1"/>
</dbReference>
<dbReference type="GeneID" id="78524781"/>
<comment type="caution">
    <text evidence="6">The sequence shown here is derived from an EMBL/GenBank/DDBJ whole genome shotgun (WGS) entry which is preliminary data.</text>
</comment>
<dbReference type="InterPro" id="IPR039424">
    <property type="entry name" value="SBP_5"/>
</dbReference>
<dbReference type="OrthoDB" id="9772924at2"/>
<accession>E8LEZ9</accession>
<dbReference type="PANTHER" id="PTHR30290:SF9">
    <property type="entry name" value="OLIGOPEPTIDE-BINDING PROTEIN APPA"/>
    <property type="match status" value="1"/>
</dbReference>
<keyword evidence="2" id="KW-0813">Transport</keyword>
<evidence type="ECO:0000313" key="6">
    <source>
        <dbReference type="EMBL" id="EFY04586.1"/>
    </source>
</evidence>
<dbReference type="EMBL" id="AEVN01000066">
    <property type="protein sequence ID" value="EFY04586.1"/>
    <property type="molecule type" value="Genomic_DNA"/>
</dbReference>